<comment type="caution">
    <text evidence="1">The sequence shown here is derived from an EMBL/GenBank/DDBJ whole genome shotgun (WGS) entry which is preliminary data.</text>
</comment>
<reference evidence="1 2" key="1">
    <citation type="submission" date="2020-02" db="EMBL/GenBank/DDBJ databases">
        <authorList>
            <person name="Ma Q."/>
            <person name="Huang Y."/>
            <person name="Song X."/>
            <person name="Pei D."/>
        </authorList>
    </citation>
    <scope>NUCLEOTIDE SEQUENCE [LARGE SCALE GENOMIC DNA]</scope>
    <source>
        <strain evidence="1">Sxm20200214</strain>
        <tissue evidence="1">Leaf</tissue>
    </source>
</reference>
<proteinExistence type="predicted"/>
<protein>
    <submittedName>
        <fullName evidence="1">Uncharacterized protein</fullName>
    </submittedName>
</protein>
<accession>A0A8X7W2L8</accession>
<evidence type="ECO:0000313" key="1">
    <source>
        <dbReference type="EMBL" id="KAG2322024.1"/>
    </source>
</evidence>
<name>A0A8X7W2L8_BRACI</name>
<sequence length="88" mass="9553">MAVTHACDSYQTTKHAYKIGFLATTRGRSCEDFPMKLTGFSPTNFRQLLDGSLNTDYLVDVIGQIVEVSHAVILVANGKDTENITGAS</sequence>
<organism evidence="1 2">
    <name type="scientific">Brassica carinata</name>
    <name type="common">Ethiopian mustard</name>
    <name type="synonym">Abyssinian cabbage</name>
    <dbReference type="NCBI Taxonomy" id="52824"/>
    <lineage>
        <taxon>Eukaryota</taxon>
        <taxon>Viridiplantae</taxon>
        <taxon>Streptophyta</taxon>
        <taxon>Embryophyta</taxon>
        <taxon>Tracheophyta</taxon>
        <taxon>Spermatophyta</taxon>
        <taxon>Magnoliopsida</taxon>
        <taxon>eudicotyledons</taxon>
        <taxon>Gunneridae</taxon>
        <taxon>Pentapetalae</taxon>
        <taxon>rosids</taxon>
        <taxon>malvids</taxon>
        <taxon>Brassicales</taxon>
        <taxon>Brassicaceae</taxon>
        <taxon>Brassiceae</taxon>
        <taxon>Brassica</taxon>
    </lineage>
</organism>
<evidence type="ECO:0000313" key="2">
    <source>
        <dbReference type="Proteomes" id="UP000886595"/>
    </source>
</evidence>
<dbReference type="EMBL" id="JAAMPC010000003">
    <property type="protein sequence ID" value="KAG2322024.1"/>
    <property type="molecule type" value="Genomic_DNA"/>
</dbReference>
<gene>
    <name evidence="1" type="ORF">Bca52824_015237</name>
</gene>
<dbReference type="OrthoDB" id="10476692at2759"/>
<dbReference type="Proteomes" id="UP000886595">
    <property type="component" value="Unassembled WGS sequence"/>
</dbReference>
<keyword evidence="2" id="KW-1185">Reference proteome</keyword>
<dbReference type="AlphaFoldDB" id="A0A8X7W2L8"/>